<dbReference type="Gene3D" id="3.40.30.10">
    <property type="entry name" value="Glutaredoxin"/>
    <property type="match status" value="1"/>
</dbReference>
<organism evidence="3">
    <name type="scientific">uncultured Sulfurovum sp</name>
    <dbReference type="NCBI Taxonomy" id="269237"/>
    <lineage>
        <taxon>Bacteria</taxon>
        <taxon>Pseudomonadati</taxon>
        <taxon>Campylobacterota</taxon>
        <taxon>Epsilonproteobacteria</taxon>
        <taxon>Campylobacterales</taxon>
        <taxon>Sulfurovaceae</taxon>
        <taxon>Sulfurovum</taxon>
        <taxon>environmental samples</taxon>
    </lineage>
</organism>
<reference evidence="3" key="1">
    <citation type="submission" date="2020-01" db="EMBL/GenBank/DDBJ databases">
        <authorList>
            <person name="Meier V. D."/>
            <person name="Meier V D."/>
        </authorList>
    </citation>
    <scope>NUCLEOTIDE SEQUENCE</scope>
    <source>
        <strain evidence="3">HLG_WM_MAG_05</strain>
    </source>
</reference>
<dbReference type="PROSITE" id="PS51352">
    <property type="entry name" value="THIOREDOXIN_2"/>
    <property type="match status" value="1"/>
</dbReference>
<keyword evidence="1" id="KW-0732">Signal</keyword>
<evidence type="ECO:0000256" key="1">
    <source>
        <dbReference type="SAM" id="SignalP"/>
    </source>
</evidence>
<dbReference type="AlphaFoldDB" id="A0A6S6T8N0"/>
<dbReference type="Pfam" id="PF13899">
    <property type="entry name" value="Thioredoxin_7"/>
    <property type="match status" value="1"/>
</dbReference>
<feature type="signal peptide" evidence="1">
    <location>
        <begin position="1"/>
        <end position="20"/>
    </location>
</feature>
<feature type="chain" id="PRO_5027597950" description="Thioredoxin domain-containing protein" evidence="1">
    <location>
        <begin position="21"/>
        <end position="178"/>
    </location>
</feature>
<feature type="domain" description="Thioredoxin" evidence="2">
    <location>
        <begin position="47"/>
        <end position="177"/>
    </location>
</feature>
<dbReference type="InterPro" id="IPR036249">
    <property type="entry name" value="Thioredoxin-like_sf"/>
</dbReference>
<proteinExistence type="predicted"/>
<dbReference type="InterPro" id="IPR013766">
    <property type="entry name" value="Thioredoxin_domain"/>
</dbReference>
<gene>
    <name evidence="3" type="ORF">HELGO_WM4037</name>
</gene>
<dbReference type="EMBL" id="CACVAU010000038">
    <property type="protein sequence ID" value="CAA6811493.1"/>
    <property type="molecule type" value="Genomic_DNA"/>
</dbReference>
<accession>A0A6S6T8N0</accession>
<evidence type="ECO:0000313" key="3">
    <source>
        <dbReference type="EMBL" id="CAA6811493.1"/>
    </source>
</evidence>
<name>A0A6S6T8N0_9BACT</name>
<evidence type="ECO:0000259" key="2">
    <source>
        <dbReference type="PROSITE" id="PS51352"/>
    </source>
</evidence>
<dbReference type="SUPFAM" id="SSF52833">
    <property type="entry name" value="Thioredoxin-like"/>
    <property type="match status" value="1"/>
</dbReference>
<sequence length="178" mass="20704">MNKLTLLGILFLTSSSFVFSEEYIASEYYEEIISKTEKELILDDKQSTEPNQINETEFFIDKNRTIIEEEEVSPYLKALESIKENSKVILLAIRATDCHYCDRMESETLSESSVKDALEKDFIVLHYNQDLEMLPMELQEGMTPNFVFVDKDENIINMYPGMRTPSEFKDALKEILSQ</sequence>
<protein>
    <recommendedName>
        <fullName evidence="2">Thioredoxin domain-containing protein</fullName>
    </recommendedName>
</protein>